<comment type="cofactor">
    <cofactor evidence="1">
        <name>Zn(2+)</name>
        <dbReference type="ChEBI" id="CHEBI:29105"/>
    </cofactor>
</comment>
<keyword evidence="7" id="KW-1185">Reference proteome</keyword>
<dbReference type="InterPro" id="IPR018163">
    <property type="entry name" value="Thr/Ala-tRNA-synth_IIc_edit"/>
</dbReference>
<dbReference type="SUPFAM" id="SSF50447">
    <property type="entry name" value="Translation proteins"/>
    <property type="match status" value="1"/>
</dbReference>
<dbReference type="Pfam" id="PF07973">
    <property type="entry name" value="tRNA_SAD"/>
    <property type="match status" value="1"/>
</dbReference>
<dbReference type="InterPro" id="IPR009000">
    <property type="entry name" value="Transl_B-barrel_sf"/>
</dbReference>
<dbReference type="InterPro" id="IPR051335">
    <property type="entry name" value="Alanyl-tRNA_Editing_Enzymes"/>
</dbReference>
<gene>
    <name evidence="6" type="ORF">INF35_08390</name>
</gene>
<dbReference type="EMBL" id="JADCKC010000002">
    <property type="protein sequence ID" value="MBE5037802.1"/>
    <property type="molecule type" value="Genomic_DNA"/>
</dbReference>
<dbReference type="Gene3D" id="2.40.30.130">
    <property type="match status" value="1"/>
</dbReference>
<dbReference type="InterPro" id="IPR018165">
    <property type="entry name" value="Ala-tRNA-synth_IIc_core"/>
</dbReference>
<comment type="caution">
    <text evidence="6">The sequence shown here is derived from an EMBL/GenBank/DDBJ whole genome shotgun (WGS) entry which is preliminary data.</text>
</comment>
<evidence type="ECO:0000256" key="4">
    <source>
        <dbReference type="ARBA" id="ARBA00022833"/>
    </source>
</evidence>
<name>A0ABR9R3S1_9FIRM</name>
<dbReference type="Proteomes" id="UP000768567">
    <property type="component" value="Unassembled WGS sequence"/>
</dbReference>
<feature type="domain" description="Alanyl-transfer RNA synthetases family profile" evidence="5">
    <location>
        <begin position="1"/>
        <end position="226"/>
    </location>
</feature>
<evidence type="ECO:0000256" key="1">
    <source>
        <dbReference type="ARBA" id="ARBA00001947"/>
    </source>
</evidence>
<organism evidence="6 7">
    <name type="scientific">Gemmiger gallinarum</name>
    <dbReference type="NCBI Taxonomy" id="2779354"/>
    <lineage>
        <taxon>Bacteria</taxon>
        <taxon>Bacillati</taxon>
        <taxon>Bacillota</taxon>
        <taxon>Clostridia</taxon>
        <taxon>Eubacteriales</taxon>
        <taxon>Gemmiger</taxon>
    </lineage>
</organism>
<dbReference type="Gene3D" id="3.30.980.10">
    <property type="entry name" value="Threonyl-trna Synthetase, Chain A, domain 2"/>
    <property type="match status" value="1"/>
</dbReference>
<dbReference type="SMART" id="SM00863">
    <property type="entry name" value="tRNA_SAD"/>
    <property type="match status" value="1"/>
</dbReference>
<evidence type="ECO:0000259" key="5">
    <source>
        <dbReference type="PROSITE" id="PS50860"/>
    </source>
</evidence>
<dbReference type="PANTHER" id="PTHR43462:SF1">
    <property type="entry name" value="ALANYL-TRNA EDITING PROTEIN AARSD1"/>
    <property type="match status" value="1"/>
</dbReference>
<protein>
    <submittedName>
        <fullName evidence="6">Alanyl-tRNA editing protein</fullName>
    </submittedName>
</protein>
<evidence type="ECO:0000313" key="6">
    <source>
        <dbReference type="EMBL" id="MBE5037802.1"/>
    </source>
</evidence>
<accession>A0ABR9R3S1</accession>
<dbReference type="PANTHER" id="PTHR43462">
    <property type="entry name" value="ALANYL-TRNA EDITING PROTEIN"/>
    <property type="match status" value="1"/>
</dbReference>
<keyword evidence="4" id="KW-0862">Zinc</keyword>
<proteinExistence type="predicted"/>
<keyword evidence="3" id="KW-0479">Metal-binding</keyword>
<reference evidence="6 7" key="1">
    <citation type="submission" date="2020-10" db="EMBL/GenBank/DDBJ databases">
        <title>ChiBAC.</title>
        <authorList>
            <person name="Zenner C."/>
            <person name="Hitch T.C.A."/>
            <person name="Clavel T."/>
        </authorList>
    </citation>
    <scope>NUCLEOTIDE SEQUENCE [LARGE SCALE GENOMIC DNA]</scope>
    <source>
        <strain evidence="6 7">DSM 109015</strain>
    </source>
</reference>
<evidence type="ECO:0000313" key="7">
    <source>
        <dbReference type="Proteomes" id="UP000768567"/>
    </source>
</evidence>
<dbReference type="InterPro" id="IPR012947">
    <property type="entry name" value="tRNA_SAD"/>
</dbReference>
<sequence length="388" mass="41328">MTPTRRLYEETPTQRTFDAVVVDCRPDPSADGYRETALDATAFYPEGGGQPCDLGMLGDRPVLAVRIDSEGVVWHRTAEALTPGQIVHGEIDWARRFDHMQQHTGEHILSGILHSLYGAENVGFHIGSPAVRVDVSLPLTADQLAKAEELANDTVQADKPVRCWVPPRTELAGLPYRSKKELEGDVRLVDAGGADLCACCGTHVATTGQVGLIKILSAQNYKGGVRLAVACGKRAYQAVCALWKDSQTAGALLSVPAGESTRAVRHLLDAQSTDRQRLAALQNALADQTAAAAPASQPYVGFFEGPDPDGLRRICLSVAQKTGARCAVFAPGGQGLAYALSDPEDARTLCRRLNARFGGRGGGKAGFCQGSLPADADRKAVEAFLLEE</sequence>
<evidence type="ECO:0000256" key="2">
    <source>
        <dbReference type="ARBA" id="ARBA00004496"/>
    </source>
</evidence>
<dbReference type="RefSeq" id="WP_193501423.1">
    <property type="nucleotide sequence ID" value="NZ_JADCKC010000002.1"/>
</dbReference>
<dbReference type="PROSITE" id="PS50860">
    <property type="entry name" value="AA_TRNA_LIGASE_II_ALA"/>
    <property type="match status" value="1"/>
</dbReference>
<evidence type="ECO:0000256" key="3">
    <source>
        <dbReference type="ARBA" id="ARBA00022723"/>
    </source>
</evidence>
<comment type="subcellular location">
    <subcellularLocation>
        <location evidence="2">Cytoplasm</location>
    </subcellularLocation>
</comment>
<dbReference type="SUPFAM" id="SSF55186">
    <property type="entry name" value="ThrRS/AlaRS common domain"/>
    <property type="match status" value="1"/>
</dbReference>